<gene>
    <name evidence="2" type="ORF">SAMN02745207_00763</name>
</gene>
<feature type="domain" description="Pyruvate phosphate dikinase AMP/ATP-binding" evidence="1">
    <location>
        <begin position="19"/>
        <end position="56"/>
    </location>
</feature>
<dbReference type="GO" id="GO:0005524">
    <property type="term" value="F:ATP binding"/>
    <property type="evidence" value="ECO:0007669"/>
    <property type="project" value="InterPro"/>
</dbReference>
<feature type="domain" description="Pyruvate phosphate dikinase AMP/ATP-binding" evidence="1">
    <location>
        <begin position="65"/>
        <end position="293"/>
    </location>
</feature>
<dbReference type="Proteomes" id="UP000184447">
    <property type="component" value="Unassembled WGS sequence"/>
</dbReference>
<dbReference type="OrthoDB" id="9765468at2"/>
<proteinExistence type="predicted"/>
<dbReference type="PANTHER" id="PTHR22931">
    <property type="entry name" value="PHOSPHOENOLPYRUVATE DIKINASE-RELATED"/>
    <property type="match status" value="1"/>
</dbReference>
<evidence type="ECO:0000313" key="3">
    <source>
        <dbReference type="Proteomes" id="UP000184447"/>
    </source>
</evidence>
<keyword evidence="3" id="KW-1185">Reference proteome</keyword>
<dbReference type="InterPro" id="IPR010121">
    <property type="entry name" value="Pyruvate_phosphate_dikinase"/>
</dbReference>
<reference evidence="2 3" key="1">
    <citation type="submission" date="2016-11" db="EMBL/GenBank/DDBJ databases">
        <authorList>
            <person name="Jaros S."/>
            <person name="Januszkiewicz K."/>
            <person name="Wedrychowicz H."/>
        </authorList>
    </citation>
    <scope>NUCLEOTIDE SEQUENCE [LARGE SCALE GENOMIC DNA]</scope>
    <source>
        <strain evidence="2 3">DSM 8605</strain>
    </source>
</reference>
<keyword evidence="2" id="KW-0418">Kinase</keyword>
<feature type="domain" description="Pyruvate phosphate dikinase AMP/ATP-binding" evidence="1">
    <location>
        <begin position="304"/>
        <end position="357"/>
    </location>
</feature>
<evidence type="ECO:0000313" key="2">
    <source>
        <dbReference type="EMBL" id="SHH33714.1"/>
    </source>
</evidence>
<dbReference type="PANTHER" id="PTHR22931:SF9">
    <property type="entry name" value="PYRUVATE, PHOSPHATE DIKINASE 1, CHLOROPLASTIC"/>
    <property type="match status" value="1"/>
</dbReference>
<dbReference type="SUPFAM" id="SSF56059">
    <property type="entry name" value="Glutathione synthetase ATP-binding domain-like"/>
    <property type="match status" value="1"/>
</dbReference>
<dbReference type="GO" id="GO:0016301">
    <property type="term" value="F:kinase activity"/>
    <property type="evidence" value="ECO:0007669"/>
    <property type="project" value="UniProtKB-KW"/>
</dbReference>
<dbReference type="Gene3D" id="3.30.470.20">
    <property type="entry name" value="ATP-grasp fold, B domain"/>
    <property type="match status" value="1"/>
</dbReference>
<dbReference type="GO" id="GO:0050242">
    <property type="term" value="F:pyruvate, phosphate dikinase activity"/>
    <property type="evidence" value="ECO:0007669"/>
    <property type="project" value="InterPro"/>
</dbReference>
<evidence type="ECO:0000259" key="1">
    <source>
        <dbReference type="Pfam" id="PF01326"/>
    </source>
</evidence>
<accession>A0A1M5S5E2</accession>
<dbReference type="EMBL" id="FQXM01000004">
    <property type="protein sequence ID" value="SHH33714.1"/>
    <property type="molecule type" value="Genomic_DNA"/>
</dbReference>
<protein>
    <submittedName>
        <fullName evidence="2">Pyruvate, phosphate dikinase</fullName>
    </submittedName>
</protein>
<dbReference type="Gene3D" id="1.20.80.30">
    <property type="match status" value="1"/>
</dbReference>
<sequence length="362" mass="40973">MEIKKYVYLFDEGNSKMNNLLGGKGANLCEMNNLGILVPYGFIISTDACNKFYHEGRSIPEYIINEIEASLIKTEEVVGRKFGDNKNPLLVAVRSGARTSMPGIMDTILNIGLNDKSVVGLANISNNERFAYDSYRRFIQMYSEVVLGLERKEFEGILYTAKEKKGAKFDTDLNTEELKEIIVRFKEYIRKEIGRDIPEDPKVQLIEAVKAIFGSWNNPIAEVYRKTNDISCDCGTAVNVQAMVFGNMGENSGTGVAFTRNPVTGENKIFGEYLSNAQGEDIVSGSRTPKSIEELEKDMPEVYKEFIKISRKLEEHFKDMQDIEFTIEQGKLYLLQTRNGKRTRTAAVKIAADFLEEEIKQH</sequence>
<dbReference type="STRING" id="1121316.SAMN02745207_00763"/>
<keyword evidence="2" id="KW-0808">Transferase</keyword>
<dbReference type="AlphaFoldDB" id="A0A1M5S5E2"/>
<dbReference type="InterPro" id="IPR002192">
    <property type="entry name" value="PPDK_AMP/ATP-bd"/>
</dbReference>
<keyword evidence="2" id="KW-0670">Pyruvate</keyword>
<dbReference type="Pfam" id="PF01326">
    <property type="entry name" value="PPDK_N"/>
    <property type="match status" value="3"/>
</dbReference>
<dbReference type="Gene3D" id="3.30.1490.20">
    <property type="entry name" value="ATP-grasp fold, A domain"/>
    <property type="match status" value="1"/>
</dbReference>
<dbReference type="InterPro" id="IPR013815">
    <property type="entry name" value="ATP_grasp_subdomain_1"/>
</dbReference>
<name>A0A1M5S5E2_9CLOT</name>
<organism evidence="2 3">
    <name type="scientific">Clostridium grantii DSM 8605</name>
    <dbReference type="NCBI Taxonomy" id="1121316"/>
    <lineage>
        <taxon>Bacteria</taxon>
        <taxon>Bacillati</taxon>
        <taxon>Bacillota</taxon>
        <taxon>Clostridia</taxon>
        <taxon>Eubacteriales</taxon>
        <taxon>Clostridiaceae</taxon>
        <taxon>Clostridium</taxon>
    </lineage>
</organism>